<proteinExistence type="predicted"/>
<feature type="region of interest" description="Disordered" evidence="1">
    <location>
        <begin position="140"/>
        <end position="195"/>
    </location>
</feature>
<dbReference type="AlphaFoldDB" id="A0A6A6F2P1"/>
<feature type="compositionally biased region" description="Basic residues" evidence="1">
    <location>
        <begin position="161"/>
        <end position="180"/>
    </location>
</feature>
<evidence type="ECO:0000313" key="2">
    <source>
        <dbReference type="EMBL" id="KAF2207996.1"/>
    </source>
</evidence>
<evidence type="ECO:0000313" key="3">
    <source>
        <dbReference type="Proteomes" id="UP000799539"/>
    </source>
</evidence>
<dbReference type="Proteomes" id="UP000799539">
    <property type="component" value="Unassembled WGS sequence"/>
</dbReference>
<sequence>MALARQLLPRHQLEDALEDMHSSSQAPAPTANADPPHATKCIWSDHDNGDISSTHSSSDGNAMIWDGEPASAFPSDRTELPEGQPQCIPQTPQSYAYMPSGVRAPASSASHDTLSLCSTNSTLVLATSSAPQFTPAAPVEFPLPSQRSEELPPQSPESPCVRRRAKVRARAKPANKVQKAAKREKGKAAASGSGAGQMRWQKMALDTTGLQLLAEAAEIRRNEERESAKEMAEMEEREKEEEAHGGRWFCWRWLMMG</sequence>
<accession>A0A6A6F2P1</accession>
<feature type="compositionally biased region" description="Polar residues" evidence="1">
    <location>
        <begin position="50"/>
        <end position="60"/>
    </location>
</feature>
<feature type="region of interest" description="Disordered" evidence="1">
    <location>
        <begin position="222"/>
        <end position="241"/>
    </location>
</feature>
<protein>
    <submittedName>
        <fullName evidence="2">Uncharacterized protein</fullName>
    </submittedName>
</protein>
<organism evidence="2 3">
    <name type="scientific">Cercospora zeae-maydis SCOH1-5</name>
    <dbReference type="NCBI Taxonomy" id="717836"/>
    <lineage>
        <taxon>Eukaryota</taxon>
        <taxon>Fungi</taxon>
        <taxon>Dikarya</taxon>
        <taxon>Ascomycota</taxon>
        <taxon>Pezizomycotina</taxon>
        <taxon>Dothideomycetes</taxon>
        <taxon>Dothideomycetidae</taxon>
        <taxon>Mycosphaerellales</taxon>
        <taxon>Mycosphaerellaceae</taxon>
        <taxon>Cercospora</taxon>
    </lineage>
</organism>
<keyword evidence="3" id="KW-1185">Reference proteome</keyword>
<feature type="region of interest" description="Disordered" evidence="1">
    <location>
        <begin position="16"/>
        <end position="102"/>
    </location>
</feature>
<evidence type="ECO:0000256" key="1">
    <source>
        <dbReference type="SAM" id="MobiDB-lite"/>
    </source>
</evidence>
<gene>
    <name evidence="2" type="ORF">CERZMDRAFT_88082</name>
</gene>
<name>A0A6A6F2P1_9PEZI</name>
<dbReference type="EMBL" id="ML992698">
    <property type="protein sequence ID" value="KAF2207996.1"/>
    <property type="molecule type" value="Genomic_DNA"/>
</dbReference>
<reference evidence="2" key="1">
    <citation type="journal article" date="2020" name="Stud. Mycol.">
        <title>101 Dothideomycetes genomes: a test case for predicting lifestyles and emergence of pathogens.</title>
        <authorList>
            <person name="Haridas S."/>
            <person name="Albert R."/>
            <person name="Binder M."/>
            <person name="Bloem J."/>
            <person name="Labutti K."/>
            <person name="Salamov A."/>
            <person name="Andreopoulos B."/>
            <person name="Baker S."/>
            <person name="Barry K."/>
            <person name="Bills G."/>
            <person name="Bluhm B."/>
            <person name="Cannon C."/>
            <person name="Castanera R."/>
            <person name="Culley D."/>
            <person name="Daum C."/>
            <person name="Ezra D."/>
            <person name="Gonzalez J."/>
            <person name="Henrissat B."/>
            <person name="Kuo A."/>
            <person name="Liang C."/>
            <person name="Lipzen A."/>
            <person name="Lutzoni F."/>
            <person name="Magnuson J."/>
            <person name="Mondo S."/>
            <person name="Nolan M."/>
            <person name="Ohm R."/>
            <person name="Pangilinan J."/>
            <person name="Park H.-J."/>
            <person name="Ramirez L."/>
            <person name="Alfaro M."/>
            <person name="Sun H."/>
            <person name="Tritt A."/>
            <person name="Yoshinaga Y."/>
            <person name="Zwiers L.-H."/>
            <person name="Turgeon B."/>
            <person name="Goodwin S."/>
            <person name="Spatafora J."/>
            <person name="Crous P."/>
            <person name="Grigoriev I."/>
        </authorList>
    </citation>
    <scope>NUCLEOTIDE SEQUENCE</scope>
    <source>
        <strain evidence="2">SCOH1-5</strain>
    </source>
</reference>